<protein>
    <submittedName>
        <fullName evidence="3">Uncharacterized protein</fullName>
    </submittedName>
</protein>
<evidence type="ECO:0000313" key="3">
    <source>
        <dbReference type="EMBL" id="MDA0178990.1"/>
    </source>
</evidence>
<keyword evidence="2" id="KW-0472">Membrane</keyword>
<dbReference type="AlphaFoldDB" id="A0A9X3N376"/>
<gene>
    <name evidence="3" type="ORF">OJ997_01690</name>
</gene>
<feature type="transmembrane region" description="Helical" evidence="2">
    <location>
        <begin position="40"/>
        <end position="57"/>
    </location>
</feature>
<dbReference type="Proteomes" id="UP001147653">
    <property type="component" value="Unassembled WGS sequence"/>
</dbReference>
<name>A0A9X3N376_9ACTN</name>
<sequence>MSSEPKQEKGGLQLQTLLISSLSAVAAAVIVPYFWERGSLIAVAVTPIIVALVTEGLNRPAKVVAKAAPRVTRRTAAHDAHQVKGVEEPERVGRWGDEDDPFGLRSPEPKKRRGFPWKLGIITGLVAAVIGAGVVTASELAIFGRSVGDSGRSTSVFGGGSSSKQEKATPTPTATETPTEEPTETATPTATETPEATETPTVTPTATATPPVGATPDPQVAPTETATPVPTP</sequence>
<evidence type="ECO:0000256" key="1">
    <source>
        <dbReference type="SAM" id="MobiDB-lite"/>
    </source>
</evidence>
<feature type="compositionally biased region" description="Low complexity" evidence="1">
    <location>
        <begin position="184"/>
        <end position="232"/>
    </location>
</feature>
<keyword evidence="2" id="KW-0812">Transmembrane</keyword>
<feature type="transmembrane region" description="Helical" evidence="2">
    <location>
        <begin position="119"/>
        <end position="143"/>
    </location>
</feature>
<feature type="compositionally biased region" description="Basic and acidic residues" evidence="1">
    <location>
        <begin position="76"/>
        <end position="96"/>
    </location>
</feature>
<feature type="compositionally biased region" description="Low complexity" evidence="1">
    <location>
        <begin position="168"/>
        <end position="177"/>
    </location>
</feature>
<comment type="caution">
    <text evidence="3">The sequence shown here is derived from an EMBL/GenBank/DDBJ whole genome shotgun (WGS) entry which is preliminary data.</text>
</comment>
<feature type="region of interest" description="Disordered" evidence="1">
    <location>
        <begin position="75"/>
        <end position="110"/>
    </location>
</feature>
<feature type="region of interest" description="Disordered" evidence="1">
    <location>
        <begin position="146"/>
        <end position="232"/>
    </location>
</feature>
<evidence type="ECO:0000256" key="2">
    <source>
        <dbReference type="SAM" id="Phobius"/>
    </source>
</evidence>
<dbReference type="EMBL" id="JAPDDP010000002">
    <property type="protein sequence ID" value="MDA0178990.1"/>
    <property type="molecule type" value="Genomic_DNA"/>
</dbReference>
<feature type="transmembrane region" description="Helical" evidence="2">
    <location>
        <begin position="12"/>
        <end position="34"/>
    </location>
</feature>
<keyword evidence="2" id="KW-1133">Transmembrane helix</keyword>
<organism evidence="3 4">
    <name type="scientific">Solirubrobacter phytolaccae</name>
    <dbReference type="NCBI Taxonomy" id="1404360"/>
    <lineage>
        <taxon>Bacteria</taxon>
        <taxon>Bacillati</taxon>
        <taxon>Actinomycetota</taxon>
        <taxon>Thermoleophilia</taxon>
        <taxon>Solirubrobacterales</taxon>
        <taxon>Solirubrobacteraceae</taxon>
        <taxon>Solirubrobacter</taxon>
    </lineage>
</organism>
<dbReference type="RefSeq" id="WP_270023257.1">
    <property type="nucleotide sequence ID" value="NZ_JAPDDP010000002.1"/>
</dbReference>
<reference evidence="3" key="1">
    <citation type="submission" date="2022-10" db="EMBL/GenBank/DDBJ databases">
        <title>The WGS of Solirubrobacter phytolaccae KCTC 29190.</title>
        <authorList>
            <person name="Jiang Z."/>
        </authorList>
    </citation>
    <scope>NUCLEOTIDE SEQUENCE</scope>
    <source>
        <strain evidence="3">KCTC 29190</strain>
    </source>
</reference>
<keyword evidence="4" id="KW-1185">Reference proteome</keyword>
<proteinExistence type="predicted"/>
<evidence type="ECO:0000313" key="4">
    <source>
        <dbReference type="Proteomes" id="UP001147653"/>
    </source>
</evidence>
<accession>A0A9X3N376</accession>